<reference evidence="5 6" key="1">
    <citation type="submission" date="2022-06" db="EMBL/GenBank/DDBJ databases">
        <title>Genomic Encyclopedia of Archaeal and Bacterial Type Strains, Phase II (KMG-II): from individual species to whole genera.</title>
        <authorList>
            <person name="Goeker M."/>
        </authorList>
    </citation>
    <scope>NUCLEOTIDE SEQUENCE [LARGE SCALE GENOMIC DNA]</scope>
    <source>
        <strain evidence="5 6">DSM 45037</strain>
    </source>
</reference>
<comment type="caution">
    <text evidence="5">The sequence shown here is derived from an EMBL/GenBank/DDBJ whole genome shotgun (WGS) entry which is preliminary data.</text>
</comment>
<evidence type="ECO:0000256" key="2">
    <source>
        <dbReference type="ARBA" id="ARBA00022676"/>
    </source>
</evidence>
<evidence type="ECO:0000256" key="3">
    <source>
        <dbReference type="ARBA" id="ARBA00022679"/>
    </source>
</evidence>
<gene>
    <name evidence="5" type="ORF">LX12_000798</name>
</gene>
<dbReference type="InterPro" id="IPR029044">
    <property type="entry name" value="Nucleotide-diphossugar_trans"/>
</dbReference>
<dbReference type="RefSeq" id="WP_253653250.1">
    <property type="nucleotide sequence ID" value="NZ_BAAAOE010000001.1"/>
</dbReference>
<dbReference type="Pfam" id="PF00535">
    <property type="entry name" value="Glycos_transf_2"/>
    <property type="match status" value="1"/>
</dbReference>
<dbReference type="PANTHER" id="PTHR43685:SF5">
    <property type="entry name" value="GLYCOSYLTRANSFERASE EPSE-RELATED"/>
    <property type="match status" value="1"/>
</dbReference>
<organism evidence="5 6">
    <name type="scientific">Williamsia serinedens</name>
    <dbReference type="NCBI Taxonomy" id="391736"/>
    <lineage>
        <taxon>Bacteria</taxon>
        <taxon>Bacillati</taxon>
        <taxon>Actinomycetota</taxon>
        <taxon>Actinomycetes</taxon>
        <taxon>Mycobacteriales</taxon>
        <taxon>Nocardiaceae</taxon>
        <taxon>Williamsia</taxon>
    </lineage>
</organism>
<dbReference type="Gene3D" id="3.90.550.10">
    <property type="entry name" value="Spore Coat Polysaccharide Biosynthesis Protein SpsA, Chain A"/>
    <property type="match status" value="1"/>
</dbReference>
<dbReference type="InterPro" id="IPR050834">
    <property type="entry name" value="Glycosyltransf_2"/>
</dbReference>
<accession>A0ABT1GX98</accession>
<evidence type="ECO:0000259" key="4">
    <source>
        <dbReference type="Pfam" id="PF00535"/>
    </source>
</evidence>
<dbReference type="CDD" id="cd00761">
    <property type="entry name" value="Glyco_tranf_GTA_type"/>
    <property type="match status" value="1"/>
</dbReference>
<comment type="similarity">
    <text evidence="1">Belongs to the glycosyltransferase 2 family.</text>
</comment>
<dbReference type="PANTHER" id="PTHR43685">
    <property type="entry name" value="GLYCOSYLTRANSFERASE"/>
    <property type="match status" value="1"/>
</dbReference>
<evidence type="ECO:0000256" key="1">
    <source>
        <dbReference type="ARBA" id="ARBA00006739"/>
    </source>
</evidence>
<keyword evidence="3 5" id="KW-0808">Transferase</keyword>
<dbReference type="InterPro" id="IPR001173">
    <property type="entry name" value="Glyco_trans_2-like"/>
</dbReference>
<dbReference type="EMBL" id="JAMTCG010000002">
    <property type="protein sequence ID" value="MCP2159619.1"/>
    <property type="molecule type" value="Genomic_DNA"/>
</dbReference>
<feature type="domain" description="Glycosyltransferase 2-like" evidence="4">
    <location>
        <begin position="6"/>
        <end position="134"/>
    </location>
</feature>
<keyword evidence="6" id="KW-1185">Reference proteome</keyword>
<proteinExistence type="inferred from homology"/>
<dbReference type="GO" id="GO:0016740">
    <property type="term" value="F:transferase activity"/>
    <property type="evidence" value="ECO:0007669"/>
    <property type="project" value="UniProtKB-KW"/>
</dbReference>
<dbReference type="SUPFAM" id="SSF53448">
    <property type="entry name" value="Nucleotide-diphospho-sugar transferases"/>
    <property type="match status" value="1"/>
</dbReference>
<sequence>MDATLTVTIPAHDAARTVATAIRSTARSLPSDGRILVLDDASTDDTAAAVSSMAATDPRIRLISNPGSPLGVAGAANALLDEVDTTWVARIDADDISLPGRIGRSMRTLADGDAELVAMSGWFYGPSRWAVEPVPMLSADPESVRWELLLNCPFIHSGTAATTAAMRSVGGYRAVPSEDWDLYMRLALDGGRLRRLARPGVLYRRSPGQMSAQQGWKTAIGRDGTTADTHRRLCAEVVGREFSAYPALCGPGATPEQVADARELIRLAGDAAVGFPHAQRFSLKVTVGGLGKRLDGWYGSDG</sequence>
<keyword evidence="2" id="KW-0328">Glycosyltransferase</keyword>
<evidence type="ECO:0000313" key="5">
    <source>
        <dbReference type="EMBL" id="MCP2159619.1"/>
    </source>
</evidence>
<evidence type="ECO:0000313" key="6">
    <source>
        <dbReference type="Proteomes" id="UP001205740"/>
    </source>
</evidence>
<name>A0ABT1GX98_9NOCA</name>
<protein>
    <submittedName>
        <fullName evidence="5">Glycosyl transferase family 2</fullName>
    </submittedName>
</protein>
<dbReference type="Proteomes" id="UP001205740">
    <property type="component" value="Unassembled WGS sequence"/>
</dbReference>